<keyword evidence="3" id="KW-0224">Dipeptidase</keyword>
<sequence>MTDRYEPYRNVAQRASVDAIALVPGANFSRLFGKEFHQNERPLLVVIPAIGAPAAVVPNLELASFEQIGFEGEVFDWRDQTGYQSAFESLLQHLPLGSVGVEGQVMRVFIDQALRNAAPGLTIRDAQQSISALRLRKNEEEISIIRKAIGISERALANTIDAVKVGMTERAIENILVQNLFAEGAEDFAFSPIVAAAENSARPHAHSRDDYAVKPGDSLLIDFGARAGGLCADITRTFFIQHCTDARAEVYQTVLAANLAGHAASIPGATAHDVDDATTRVLEESAFASRIRHKTGHGMGRDIHEDPYIMRGNEQKLEPGMVFTIEPGLYDLNDIGVRIEDDVLITTSGSESLTSFDKTLTYIG</sequence>
<keyword evidence="3" id="KW-0645">Protease</keyword>
<evidence type="ECO:0000313" key="4">
    <source>
        <dbReference type="Proteomes" id="UP000250079"/>
    </source>
</evidence>
<accession>A0A2Z2NN38</accession>
<dbReference type="InterPro" id="IPR000587">
    <property type="entry name" value="Creatinase_N"/>
</dbReference>
<dbReference type="AlphaFoldDB" id="A0A2Z2NN38"/>
<name>A0A2Z2NN38_9GAMM</name>
<dbReference type="OrthoDB" id="9806388at2"/>
<protein>
    <submittedName>
        <fullName evidence="3">Putative dipeptidase PepE</fullName>
        <ecNumber evidence="3">3.4.13.-</ecNumber>
    </submittedName>
</protein>
<dbReference type="EMBL" id="CP018632">
    <property type="protein sequence ID" value="ASJ70290.1"/>
    <property type="molecule type" value="Genomic_DNA"/>
</dbReference>
<evidence type="ECO:0000259" key="2">
    <source>
        <dbReference type="Pfam" id="PF01321"/>
    </source>
</evidence>
<gene>
    <name evidence="3" type="primary">pepE</name>
    <name evidence="3" type="ORF">IMCC3135_00820</name>
</gene>
<dbReference type="KEGG" id="gai:IMCC3135_00820"/>
<dbReference type="InterPro" id="IPR050659">
    <property type="entry name" value="Peptidase_M24B"/>
</dbReference>
<dbReference type="InterPro" id="IPR036005">
    <property type="entry name" value="Creatinase/aminopeptidase-like"/>
</dbReference>
<evidence type="ECO:0000259" key="1">
    <source>
        <dbReference type="Pfam" id="PF00557"/>
    </source>
</evidence>
<dbReference type="InterPro" id="IPR000994">
    <property type="entry name" value="Pept_M24"/>
</dbReference>
<dbReference type="PRINTS" id="PR00599">
    <property type="entry name" value="MAPEPTIDASE"/>
</dbReference>
<dbReference type="Pfam" id="PF01321">
    <property type="entry name" value="Creatinase_N"/>
    <property type="match status" value="1"/>
</dbReference>
<organism evidence="3 4">
    <name type="scientific">Granulosicoccus antarcticus IMCC3135</name>
    <dbReference type="NCBI Taxonomy" id="1192854"/>
    <lineage>
        <taxon>Bacteria</taxon>
        <taxon>Pseudomonadati</taxon>
        <taxon>Pseudomonadota</taxon>
        <taxon>Gammaproteobacteria</taxon>
        <taxon>Chromatiales</taxon>
        <taxon>Granulosicoccaceae</taxon>
        <taxon>Granulosicoccus</taxon>
    </lineage>
</organism>
<dbReference type="PANTHER" id="PTHR46112">
    <property type="entry name" value="AMINOPEPTIDASE"/>
    <property type="match status" value="1"/>
</dbReference>
<dbReference type="GO" id="GO:0004177">
    <property type="term" value="F:aminopeptidase activity"/>
    <property type="evidence" value="ECO:0007669"/>
    <property type="project" value="UniProtKB-ARBA"/>
</dbReference>
<dbReference type="Gene3D" id="3.40.350.10">
    <property type="entry name" value="Creatinase/prolidase N-terminal domain"/>
    <property type="match status" value="1"/>
</dbReference>
<dbReference type="EC" id="3.4.13.-" evidence="3"/>
<dbReference type="InterPro" id="IPR029149">
    <property type="entry name" value="Creatin/AminoP/Spt16_N"/>
</dbReference>
<evidence type="ECO:0000313" key="3">
    <source>
        <dbReference type="EMBL" id="ASJ70290.1"/>
    </source>
</evidence>
<keyword evidence="4" id="KW-1185">Reference proteome</keyword>
<dbReference type="Proteomes" id="UP000250079">
    <property type="component" value="Chromosome"/>
</dbReference>
<dbReference type="InterPro" id="IPR001714">
    <property type="entry name" value="Pept_M24_MAP"/>
</dbReference>
<reference evidence="3 4" key="1">
    <citation type="submission" date="2016-12" db="EMBL/GenBank/DDBJ databases">
        <authorList>
            <person name="Song W.-J."/>
            <person name="Kurnit D.M."/>
        </authorList>
    </citation>
    <scope>NUCLEOTIDE SEQUENCE [LARGE SCALE GENOMIC DNA]</scope>
    <source>
        <strain evidence="3 4">IMCC3135</strain>
    </source>
</reference>
<feature type="domain" description="Peptidase M24" evidence="1">
    <location>
        <begin position="144"/>
        <end position="346"/>
    </location>
</feature>
<dbReference type="GO" id="GO:0016805">
    <property type="term" value="F:dipeptidase activity"/>
    <property type="evidence" value="ECO:0007669"/>
    <property type="project" value="UniProtKB-KW"/>
</dbReference>
<feature type="domain" description="Creatinase N-terminal" evidence="2">
    <location>
        <begin position="9"/>
        <end position="135"/>
    </location>
</feature>
<proteinExistence type="predicted"/>
<dbReference type="Pfam" id="PF00557">
    <property type="entry name" value="Peptidase_M24"/>
    <property type="match status" value="1"/>
</dbReference>
<keyword evidence="3" id="KW-0378">Hydrolase</keyword>
<dbReference type="GO" id="GO:0008235">
    <property type="term" value="F:metalloexopeptidase activity"/>
    <property type="evidence" value="ECO:0007669"/>
    <property type="project" value="UniProtKB-ARBA"/>
</dbReference>
<dbReference type="PANTHER" id="PTHR46112:SF3">
    <property type="entry name" value="AMINOPEPTIDASE YPDF"/>
    <property type="match status" value="1"/>
</dbReference>
<dbReference type="SUPFAM" id="SSF53092">
    <property type="entry name" value="Creatinase/prolidase N-terminal domain"/>
    <property type="match status" value="1"/>
</dbReference>
<dbReference type="SUPFAM" id="SSF55920">
    <property type="entry name" value="Creatinase/aminopeptidase"/>
    <property type="match status" value="1"/>
</dbReference>
<dbReference type="Gene3D" id="3.90.230.10">
    <property type="entry name" value="Creatinase/methionine aminopeptidase superfamily"/>
    <property type="match status" value="1"/>
</dbReference>